<evidence type="ECO:0000313" key="2">
    <source>
        <dbReference type="EMBL" id="KAF3541043.1"/>
    </source>
</evidence>
<feature type="compositionally biased region" description="Basic and acidic residues" evidence="1">
    <location>
        <begin position="81"/>
        <end position="111"/>
    </location>
</feature>
<reference evidence="2" key="1">
    <citation type="submission" date="2019-12" db="EMBL/GenBank/DDBJ databases">
        <title>Genome sequencing and annotation of Brassica cretica.</title>
        <authorList>
            <person name="Studholme D.J."/>
            <person name="Sarris P."/>
        </authorList>
    </citation>
    <scope>NUCLEOTIDE SEQUENCE</scope>
    <source>
        <strain evidence="2">PFS-109/04</strain>
        <tissue evidence="2">Leaf</tissue>
    </source>
</reference>
<evidence type="ECO:0000256" key="1">
    <source>
        <dbReference type="SAM" id="MobiDB-lite"/>
    </source>
</evidence>
<comment type="caution">
    <text evidence="2">The sequence shown here is derived from an EMBL/GenBank/DDBJ whole genome shotgun (WGS) entry which is preliminary data.</text>
</comment>
<organism evidence="2 3">
    <name type="scientific">Brassica cretica</name>
    <name type="common">Mustard</name>
    <dbReference type="NCBI Taxonomy" id="69181"/>
    <lineage>
        <taxon>Eukaryota</taxon>
        <taxon>Viridiplantae</taxon>
        <taxon>Streptophyta</taxon>
        <taxon>Embryophyta</taxon>
        <taxon>Tracheophyta</taxon>
        <taxon>Spermatophyta</taxon>
        <taxon>Magnoliopsida</taxon>
        <taxon>eudicotyledons</taxon>
        <taxon>Gunneridae</taxon>
        <taxon>Pentapetalae</taxon>
        <taxon>rosids</taxon>
        <taxon>malvids</taxon>
        <taxon>Brassicales</taxon>
        <taxon>Brassicaceae</taxon>
        <taxon>Brassiceae</taxon>
        <taxon>Brassica</taxon>
    </lineage>
</organism>
<dbReference type="Proteomes" id="UP000712600">
    <property type="component" value="Unassembled WGS sequence"/>
</dbReference>
<name>A0A8S9QMD2_BRACR</name>
<evidence type="ECO:0000313" key="3">
    <source>
        <dbReference type="Proteomes" id="UP000712600"/>
    </source>
</evidence>
<feature type="compositionally biased region" description="Basic and acidic residues" evidence="1">
    <location>
        <begin position="207"/>
        <end position="224"/>
    </location>
</feature>
<proteinExistence type="predicted"/>
<feature type="compositionally biased region" description="Polar residues" evidence="1">
    <location>
        <begin position="115"/>
        <end position="133"/>
    </location>
</feature>
<feature type="region of interest" description="Disordered" evidence="1">
    <location>
        <begin position="182"/>
        <end position="224"/>
    </location>
</feature>
<accession>A0A8S9QMD2</accession>
<sequence>MTEEEEAIFWDGHEELAEELTRNTRGKCRQSQKPASEKFQIRDLRDHLMKIAAEVRAATYYIIIEEETKVLSQKQRLTKTSSKDPGSDQKPKRRNPRNDKNVHYGEEETQRAHNYATSSGPEQGRTTGNTWTRNPNYDENAFCDFHQARGHSTVNCKILGARLAAKLLAGELAEVSSVKDLVCNSDRPPRNDKAPQTENSLQGNQSGEKRGRRQDEKGNDDSRHRVNMIIGGSQYCSDTISAIKAYERKAETCKNSLTWSALGYFPKGKSTVRISVPTTIKAMSVEKPTKRWLTDGDFIVFQTFRLHNCDAFEPYERCYRRRRFETSLDHNNSFSAKPDLWAASDYFHLKACSEDVPVRRKLRGGNNLYVVGRLMCSGKSGELAAKRQADYVQHRKSLLRLAENETSRENQLRFPFDGVWHEQLVSIQACHQTHTLCFLPDQSLSDFSSPNRYGHSIFFLELEAKMETAMEVYNDPEMDQCHVSGTSLRD</sequence>
<dbReference type="AlphaFoldDB" id="A0A8S9QMD2"/>
<gene>
    <name evidence="2" type="ORF">F2Q69_00021998</name>
</gene>
<protein>
    <submittedName>
        <fullName evidence="2">Uncharacterized protein</fullName>
    </submittedName>
</protein>
<feature type="region of interest" description="Disordered" evidence="1">
    <location>
        <begin position="72"/>
        <end position="133"/>
    </location>
</feature>
<feature type="compositionally biased region" description="Polar residues" evidence="1">
    <location>
        <begin position="196"/>
        <end position="206"/>
    </location>
</feature>
<dbReference type="EMBL" id="QGKX02001290">
    <property type="protein sequence ID" value="KAF3541043.1"/>
    <property type="molecule type" value="Genomic_DNA"/>
</dbReference>